<proteinExistence type="predicted"/>
<dbReference type="AlphaFoldDB" id="A0A1G9BBW5"/>
<reference evidence="1 2" key="1">
    <citation type="submission" date="2016-10" db="EMBL/GenBank/DDBJ databases">
        <authorList>
            <person name="de Groot N.N."/>
        </authorList>
    </citation>
    <scope>NUCLEOTIDE SEQUENCE [LARGE SCALE GENOMIC DNA]</scope>
    <source>
        <strain evidence="1 2">DSM 18346</strain>
    </source>
</reference>
<dbReference type="STRING" id="393762.SAMN05660472_01133"/>
<evidence type="ECO:0000313" key="2">
    <source>
        <dbReference type="Proteomes" id="UP000198718"/>
    </source>
</evidence>
<accession>A0A1G9BBW5</accession>
<sequence length="126" mass="15025">MLTGFYGTKFVLSIPIFMKKGGNAMLESVFDRRVKHEVGYDLYLEIPEKEYLQIYEDVNNEAANDVVEQFLYLHQDDGRPQRVEVKHDKNNHTINIKALLTYEDNNHREAKILPNHLRHYENKREY</sequence>
<evidence type="ECO:0000313" key="1">
    <source>
        <dbReference type="EMBL" id="SDK37072.1"/>
    </source>
</evidence>
<gene>
    <name evidence="1" type="ORF">SAMN05660472_01133</name>
</gene>
<dbReference type="EMBL" id="FNFP01000002">
    <property type="protein sequence ID" value="SDK37072.1"/>
    <property type="molecule type" value="Genomic_DNA"/>
</dbReference>
<dbReference type="Proteomes" id="UP000198718">
    <property type="component" value="Unassembled WGS sequence"/>
</dbReference>
<keyword evidence="2" id="KW-1185">Reference proteome</keyword>
<name>A0A1G9BBW5_9FIRM</name>
<protein>
    <submittedName>
        <fullName evidence="1">Uncharacterized protein</fullName>
    </submittedName>
</protein>
<organism evidence="1 2">
    <name type="scientific">Natronincola ferrireducens</name>
    <dbReference type="NCBI Taxonomy" id="393762"/>
    <lineage>
        <taxon>Bacteria</taxon>
        <taxon>Bacillati</taxon>
        <taxon>Bacillota</taxon>
        <taxon>Clostridia</taxon>
        <taxon>Peptostreptococcales</taxon>
        <taxon>Natronincolaceae</taxon>
        <taxon>Natronincola</taxon>
    </lineage>
</organism>